<comment type="caution">
    <text evidence="3">The sequence shown here is derived from an EMBL/GenBank/DDBJ whole genome shotgun (WGS) entry which is preliminary data.</text>
</comment>
<feature type="transmembrane region" description="Helical" evidence="1">
    <location>
        <begin position="20"/>
        <end position="39"/>
    </location>
</feature>
<reference evidence="3 4" key="1">
    <citation type="submission" date="2023-07" db="EMBL/GenBank/DDBJ databases">
        <title>Sorghum-associated microbial communities from plants grown in Nebraska, USA.</title>
        <authorList>
            <person name="Schachtman D."/>
        </authorList>
    </citation>
    <scope>NUCLEOTIDE SEQUENCE [LARGE SCALE GENOMIC DNA]</scope>
    <source>
        <strain evidence="3 4">4249</strain>
    </source>
</reference>
<proteinExistence type="predicted"/>
<feature type="transmembrane region" description="Helical" evidence="1">
    <location>
        <begin position="236"/>
        <end position="255"/>
    </location>
</feature>
<gene>
    <name evidence="3" type="ORF">J2W49_003968</name>
</gene>
<name>A0ABU1WRR7_9BURK</name>
<sequence>MKDLSLETSTTRSPRALSLLKLLLLSSVGVFLFFVQVDLGGRSTILVDHLSGYLVREQRTLAVVFIVALMVYGALRPLLDGSWRRGWGVALFTAIKWLGLGLAGIHLANLTPEWANQKDMLPFLFERLALSVGVLIPIGALALTFLLGFGLLEIIGVLLQRVMRPLFRTPGHSALDAVASFVGSYSVGLLVTSKMYAQGKYSVRDAAIIATGFSTVSATFMVVVARTLGLMEHWGFYFWATLVVTFAVTTITAYLPPIAGIAHRDAAPEPADGQGRLARALDAGVARYESREPLTIMLWNNLLDGLRMSATVVSSILAVGFIGICLAKFTPVFEWIGLLLKPALMLADAMLGTTGASAASGAFASGLAEMFLPAILLKDAEFAVRMLAAIVSVSMVLFLSGCIPCILATGIPLRFSHLLIVWLLRTLLSIVLGAAVIALALSAGWLPTP</sequence>
<evidence type="ECO:0000259" key="2">
    <source>
        <dbReference type="Pfam" id="PF07670"/>
    </source>
</evidence>
<feature type="transmembrane region" description="Helical" evidence="1">
    <location>
        <begin position="128"/>
        <end position="152"/>
    </location>
</feature>
<evidence type="ECO:0000313" key="4">
    <source>
        <dbReference type="Proteomes" id="UP001265700"/>
    </source>
</evidence>
<dbReference type="EMBL" id="JAVDWU010000009">
    <property type="protein sequence ID" value="MDR7151992.1"/>
    <property type="molecule type" value="Genomic_DNA"/>
</dbReference>
<feature type="transmembrane region" description="Helical" evidence="1">
    <location>
        <begin position="308"/>
        <end position="329"/>
    </location>
</feature>
<feature type="transmembrane region" description="Helical" evidence="1">
    <location>
        <begin position="87"/>
        <end position="108"/>
    </location>
</feature>
<accession>A0ABU1WRR7</accession>
<dbReference type="Proteomes" id="UP001265700">
    <property type="component" value="Unassembled WGS sequence"/>
</dbReference>
<feature type="transmembrane region" description="Helical" evidence="1">
    <location>
        <begin position="382"/>
        <end position="407"/>
    </location>
</feature>
<feature type="transmembrane region" description="Helical" evidence="1">
    <location>
        <begin position="350"/>
        <end position="376"/>
    </location>
</feature>
<feature type="transmembrane region" description="Helical" evidence="1">
    <location>
        <begin position="206"/>
        <end position="224"/>
    </location>
</feature>
<evidence type="ECO:0000313" key="3">
    <source>
        <dbReference type="EMBL" id="MDR7151992.1"/>
    </source>
</evidence>
<dbReference type="Pfam" id="PF07670">
    <property type="entry name" value="Gate"/>
    <property type="match status" value="1"/>
</dbReference>
<feature type="transmembrane region" description="Helical" evidence="1">
    <location>
        <begin position="419"/>
        <end position="446"/>
    </location>
</feature>
<organism evidence="3 4">
    <name type="scientific">Hydrogenophaga palleronii</name>
    <dbReference type="NCBI Taxonomy" id="65655"/>
    <lineage>
        <taxon>Bacteria</taxon>
        <taxon>Pseudomonadati</taxon>
        <taxon>Pseudomonadota</taxon>
        <taxon>Betaproteobacteria</taxon>
        <taxon>Burkholderiales</taxon>
        <taxon>Comamonadaceae</taxon>
        <taxon>Hydrogenophaga</taxon>
    </lineage>
</organism>
<evidence type="ECO:0000256" key="1">
    <source>
        <dbReference type="SAM" id="Phobius"/>
    </source>
</evidence>
<keyword evidence="1" id="KW-1133">Transmembrane helix</keyword>
<keyword evidence="4" id="KW-1185">Reference proteome</keyword>
<keyword evidence="1" id="KW-0812">Transmembrane</keyword>
<protein>
    <submittedName>
        <fullName evidence="3">Nucleoside recognition membrane protein YjiH</fullName>
    </submittedName>
</protein>
<dbReference type="RefSeq" id="WP_310320296.1">
    <property type="nucleotide sequence ID" value="NZ_JAVDWU010000009.1"/>
</dbReference>
<keyword evidence="1" id="KW-0472">Membrane</keyword>
<feature type="domain" description="Nucleoside transporter/FeoB GTPase Gate" evidence="2">
    <location>
        <begin position="130"/>
        <end position="230"/>
    </location>
</feature>
<feature type="transmembrane region" description="Helical" evidence="1">
    <location>
        <begin position="59"/>
        <end position="75"/>
    </location>
</feature>
<dbReference type="InterPro" id="IPR011642">
    <property type="entry name" value="Gate_dom"/>
</dbReference>